<feature type="transmembrane region" description="Helical" evidence="6">
    <location>
        <begin position="147"/>
        <end position="170"/>
    </location>
</feature>
<name>A0A9W6BJI0_9CHLO</name>
<evidence type="ECO:0000256" key="2">
    <source>
        <dbReference type="ARBA" id="ARBA00022692"/>
    </source>
</evidence>
<feature type="transmembrane region" description="Helical" evidence="6">
    <location>
        <begin position="237"/>
        <end position="258"/>
    </location>
</feature>
<feature type="transmembrane region" description="Helical" evidence="6">
    <location>
        <begin position="354"/>
        <end position="373"/>
    </location>
</feature>
<dbReference type="EMBL" id="BRXU01000007">
    <property type="protein sequence ID" value="GLC52973.1"/>
    <property type="molecule type" value="Genomic_DNA"/>
</dbReference>
<evidence type="ECO:0000256" key="4">
    <source>
        <dbReference type="ARBA" id="ARBA00023136"/>
    </source>
</evidence>
<protein>
    <submittedName>
        <fullName evidence="7">Uncharacterized protein</fullName>
    </submittedName>
</protein>
<evidence type="ECO:0000313" key="8">
    <source>
        <dbReference type="Proteomes" id="UP001165080"/>
    </source>
</evidence>
<feature type="transmembrane region" description="Helical" evidence="6">
    <location>
        <begin position="290"/>
        <end position="310"/>
    </location>
</feature>
<feature type="transmembrane region" description="Helical" evidence="6">
    <location>
        <begin position="322"/>
        <end position="342"/>
    </location>
</feature>
<keyword evidence="4 6" id="KW-0472">Membrane</keyword>
<keyword evidence="3 6" id="KW-1133">Transmembrane helix</keyword>
<sequence length="403" mass="40642">MALYQELQAVEPTSPDVTVSAARRSAAAAPTRGSAEPPAAPAAAAAAGFLASPQRAAAAAAPAPLTEVTSLQSSTALFSSREYGLYGLYEQNGTQEQLITGYYTSLPSISPRSFRNTPLSPSPRNWQRINTASSTYVQLRNRFLRNVFGLLALSLGAAAAAGAAALAAPPSLVRRLLLSQPWVLHLTAVLSLGTLLLLALSERLRRPHPHSLLAFGAFSVGLVLLVASATAALSTCLLVQAVGLAALALACVASCAQLLGRLADLTAGAAIAWACAGVVLGWAGGAALEAVAVGSAAAAAAAGGGGGGLGRCSWVGHAAGGAAAAAAAFSMYAVVDVLALLYGRHAYAVHVDEHVFAALGVYLDPLNMALFGLHKLQLVMMRRGRAARGAGSTASESGGSEVG</sequence>
<dbReference type="GO" id="GO:0016020">
    <property type="term" value="C:membrane"/>
    <property type="evidence" value="ECO:0007669"/>
    <property type="project" value="UniProtKB-SubCell"/>
</dbReference>
<feature type="compositionally biased region" description="Low complexity" evidence="5">
    <location>
        <begin position="20"/>
        <end position="40"/>
    </location>
</feature>
<organism evidence="7 8">
    <name type="scientific">Pleodorina starrii</name>
    <dbReference type="NCBI Taxonomy" id="330485"/>
    <lineage>
        <taxon>Eukaryota</taxon>
        <taxon>Viridiplantae</taxon>
        <taxon>Chlorophyta</taxon>
        <taxon>core chlorophytes</taxon>
        <taxon>Chlorophyceae</taxon>
        <taxon>CS clade</taxon>
        <taxon>Chlamydomonadales</taxon>
        <taxon>Volvocaceae</taxon>
        <taxon>Pleodorina</taxon>
    </lineage>
</organism>
<evidence type="ECO:0000313" key="7">
    <source>
        <dbReference type="EMBL" id="GLC52973.1"/>
    </source>
</evidence>
<proteinExistence type="predicted"/>
<dbReference type="PANTHER" id="PTHR23291:SF50">
    <property type="entry name" value="PROTEIN LIFEGUARD 4"/>
    <property type="match status" value="1"/>
</dbReference>
<evidence type="ECO:0000256" key="5">
    <source>
        <dbReference type="SAM" id="MobiDB-lite"/>
    </source>
</evidence>
<comment type="subcellular location">
    <subcellularLocation>
        <location evidence="1">Membrane</location>
        <topology evidence="1">Multi-pass membrane protein</topology>
    </subcellularLocation>
</comment>
<dbReference type="Proteomes" id="UP001165080">
    <property type="component" value="Unassembled WGS sequence"/>
</dbReference>
<feature type="region of interest" description="Disordered" evidence="5">
    <location>
        <begin position="14"/>
        <end position="40"/>
    </location>
</feature>
<keyword evidence="2 6" id="KW-0812">Transmembrane</keyword>
<accession>A0A9W6BJI0</accession>
<evidence type="ECO:0000256" key="6">
    <source>
        <dbReference type="SAM" id="Phobius"/>
    </source>
</evidence>
<dbReference type="PANTHER" id="PTHR23291">
    <property type="entry name" value="BAX INHIBITOR-RELATED"/>
    <property type="match status" value="1"/>
</dbReference>
<feature type="transmembrane region" description="Helical" evidence="6">
    <location>
        <begin position="182"/>
        <end position="200"/>
    </location>
</feature>
<feature type="transmembrane region" description="Helical" evidence="6">
    <location>
        <begin position="265"/>
        <end position="284"/>
    </location>
</feature>
<keyword evidence="8" id="KW-1185">Reference proteome</keyword>
<evidence type="ECO:0000256" key="1">
    <source>
        <dbReference type="ARBA" id="ARBA00004141"/>
    </source>
</evidence>
<gene>
    <name evidence="7" type="primary">PLEST002404</name>
    <name evidence="7" type="ORF">PLESTB_000694300</name>
</gene>
<dbReference type="InterPro" id="IPR006214">
    <property type="entry name" value="Bax_inhibitor_1-related"/>
</dbReference>
<comment type="caution">
    <text evidence="7">The sequence shown here is derived from an EMBL/GenBank/DDBJ whole genome shotgun (WGS) entry which is preliminary data.</text>
</comment>
<dbReference type="AlphaFoldDB" id="A0A9W6BJI0"/>
<reference evidence="7 8" key="1">
    <citation type="journal article" date="2023" name="Commun. Biol.">
        <title>Reorganization of the ancestral sex-determining regions during the evolution of trioecy in Pleodorina starrii.</title>
        <authorList>
            <person name="Takahashi K."/>
            <person name="Suzuki S."/>
            <person name="Kawai-Toyooka H."/>
            <person name="Yamamoto K."/>
            <person name="Hamaji T."/>
            <person name="Ootsuki R."/>
            <person name="Yamaguchi H."/>
            <person name="Kawachi M."/>
            <person name="Higashiyama T."/>
            <person name="Nozaki H."/>
        </authorList>
    </citation>
    <scope>NUCLEOTIDE SEQUENCE [LARGE SCALE GENOMIC DNA]</scope>
    <source>
        <strain evidence="7 8">NIES-4479</strain>
    </source>
</reference>
<evidence type="ECO:0000256" key="3">
    <source>
        <dbReference type="ARBA" id="ARBA00022989"/>
    </source>
</evidence>
<feature type="transmembrane region" description="Helical" evidence="6">
    <location>
        <begin position="212"/>
        <end position="231"/>
    </location>
</feature>